<dbReference type="AlphaFoldDB" id="A0AAX6IJM1"/>
<dbReference type="Proteomes" id="UP001140949">
    <property type="component" value="Unassembled WGS sequence"/>
</dbReference>
<evidence type="ECO:0000259" key="2">
    <source>
        <dbReference type="PROSITE" id="PS50102"/>
    </source>
</evidence>
<evidence type="ECO:0000313" key="4">
    <source>
        <dbReference type="Proteomes" id="UP001140949"/>
    </source>
</evidence>
<sequence length="137" mass="14887">MAQVQVPNQPQIAAEANGVPPVKVAEGAVAAGANQFPSTSLYVGDLEASVTDSQLYDVFSQLGPVVSVRVFRDITTRASLGYTYVNFSSPHDATRALDMLNFTPFNGKPIRIMYSNVTPAHIEVGKLIYSSRIWIRV</sequence>
<dbReference type="Gene3D" id="3.30.70.330">
    <property type="match status" value="1"/>
</dbReference>
<reference evidence="3" key="1">
    <citation type="journal article" date="2023" name="GigaByte">
        <title>Genome assembly of the bearded iris, Iris pallida Lam.</title>
        <authorList>
            <person name="Bruccoleri R.E."/>
            <person name="Oakeley E.J."/>
            <person name="Faust A.M.E."/>
            <person name="Altorfer M."/>
            <person name="Dessus-Babus S."/>
            <person name="Burckhardt D."/>
            <person name="Oertli M."/>
            <person name="Naumann U."/>
            <person name="Petersen F."/>
            <person name="Wong J."/>
        </authorList>
    </citation>
    <scope>NUCLEOTIDE SEQUENCE</scope>
    <source>
        <strain evidence="3">GSM-AAB239-AS_SAM_17_03QT</strain>
    </source>
</reference>
<keyword evidence="1" id="KW-0694">RNA-binding</keyword>
<name>A0AAX6IJM1_IRIPA</name>
<evidence type="ECO:0000256" key="1">
    <source>
        <dbReference type="PROSITE-ProRule" id="PRU00176"/>
    </source>
</evidence>
<dbReference type="GO" id="GO:0003723">
    <property type="term" value="F:RNA binding"/>
    <property type="evidence" value="ECO:0007669"/>
    <property type="project" value="UniProtKB-UniRule"/>
</dbReference>
<organism evidence="3 4">
    <name type="scientific">Iris pallida</name>
    <name type="common">Sweet iris</name>
    <dbReference type="NCBI Taxonomy" id="29817"/>
    <lineage>
        <taxon>Eukaryota</taxon>
        <taxon>Viridiplantae</taxon>
        <taxon>Streptophyta</taxon>
        <taxon>Embryophyta</taxon>
        <taxon>Tracheophyta</taxon>
        <taxon>Spermatophyta</taxon>
        <taxon>Magnoliopsida</taxon>
        <taxon>Liliopsida</taxon>
        <taxon>Asparagales</taxon>
        <taxon>Iridaceae</taxon>
        <taxon>Iridoideae</taxon>
        <taxon>Irideae</taxon>
        <taxon>Iris</taxon>
    </lineage>
</organism>
<dbReference type="PROSITE" id="PS50102">
    <property type="entry name" value="RRM"/>
    <property type="match status" value="1"/>
</dbReference>
<feature type="domain" description="RRM" evidence="2">
    <location>
        <begin position="39"/>
        <end position="117"/>
    </location>
</feature>
<dbReference type="PANTHER" id="PTHR15241">
    <property type="entry name" value="TRANSFORMER-2-RELATED"/>
    <property type="match status" value="1"/>
</dbReference>
<dbReference type="Pfam" id="PF00076">
    <property type="entry name" value="RRM_1"/>
    <property type="match status" value="1"/>
</dbReference>
<proteinExistence type="predicted"/>
<dbReference type="PANTHER" id="PTHR15241:SF304">
    <property type="entry name" value="RRM DOMAIN-CONTAINING PROTEIN"/>
    <property type="match status" value="1"/>
</dbReference>
<reference evidence="3" key="2">
    <citation type="submission" date="2023-04" db="EMBL/GenBank/DDBJ databases">
        <authorList>
            <person name="Bruccoleri R.E."/>
            <person name="Oakeley E.J."/>
            <person name="Faust A.-M."/>
            <person name="Dessus-Babus S."/>
            <person name="Altorfer M."/>
            <person name="Burckhardt D."/>
            <person name="Oertli M."/>
            <person name="Naumann U."/>
            <person name="Petersen F."/>
            <person name="Wong J."/>
        </authorList>
    </citation>
    <scope>NUCLEOTIDE SEQUENCE</scope>
    <source>
        <strain evidence="3">GSM-AAB239-AS_SAM_17_03QT</strain>
        <tissue evidence="3">Leaf</tissue>
    </source>
</reference>
<dbReference type="InterPro" id="IPR035979">
    <property type="entry name" value="RBD_domain_sf"/>
</dbReference>
<dbReference type="InterPro" id="IPR000504">
    <property type="entry name" value="RRM_dom"/>
</dbReference>
<keyword evidence="4" id="KW-1185">Reference proteome</keyword>
<dbReference type="SMART" id="SM00360">
    <property type="entry name" value="RRM"/>
    <property type="match status" value="1"/>
</dbReference>
<accession>A0AAX6IJM1</accession>
<dbReference type="FunFam" id="3.30.70.330:FF:000411">
    <property type="entry name" value="Polyadenylate-binding protein"/>
    <property type="match status" value="1"/>
</dbReference>
<dbReference type="SUPFAM" id="SSF54928">
    <property type="entry name" value="RNA-binding domain, RBD"/>
    <property type="match status" value="1"/>
</dbReference>
<gene>
    <name evidence="3" type="ORF">M6B38_250800</name>
</gene>
<dbReference type="InterPro" id="IPR012677">
    <property type="entry name" value="Nucleotide-bd_a/b_plait_sf"/>
</dbReference>
<dbReference type="EMBL" id="JANAVB010000856">
    <property type="protein sequence ID" value="KAJ6853258.1"/>
    <property type="molecule type" value="Genomic_DNA"/>
</dbReference>
<evidence type="ECO:0000313" key="3">
    <source>
        <dbReference type="EMBL" id="KAJ6853258.1"/>
    </source>
</evidence>
<protein>
    <submittedName>
        <fullName evidence="3">Polyadenylate-binding protein 8-like</fullName>
    </submittedName>
</protein>
<comment type="caution">
    <text evidence="3">The sequence shown here is derived from an EMBL/GenBank/DDBJ whole genome shotgun (WGS) entry which is preliminary data.</text>
</comment>